<accession>A0A1E1W027</accession>
<reference evidence="1" key="1">
    <citation type="submission" date="2015-09" db="EMBL/GenBank/DDBJ databases">
        <title>De novo assembly of Pectinophora gossypiella (Pink Bollworm) gut transcriptome.</title>
        <authorList>
            <person name="Tassone E.E."/>
        </authorList>
    </citation>
    <scope>NUCLEOTIDE SEQUENCE</scope>
</reference>
<dbReference type="EMBL" id="GDQN01010762">
    <property type="protein sequence ID" value="JAT80292.1"/>
    <property type="molecule type" value="Transcribed_RNA"/>
</dbReference>
<feature type="non-terminal residue" evidence="1">
    <location>
        <position position="121"/>
    </location>
</feature>
<dbReference type="OrthoDB" id="8117402at2759"/>
<dbReference type="AlphaFoldDB" id="A0A1E1W027"/>
<organism evidence="1">
    <name type="scientific">Pectinophora gossypiella</name>
    <name type="common">Cotton pink bollworm</name>
    <name type="synonym">Depressaria gossypiella</name>
    <dbReference type="NCBI Taxonomy" id="13191"/>
    <lineage>
        <taxon>Eukaryota</taxon>
        <taxon>Metazoa</taxon>
        <taxon>Ecdysozoa</taxon>
        <taxon>Arthropoda</taxon>
        <taxon>Hexapoda</taxon>
        <taxon>Insecta</taxon>
        <taxon>Pterygota</taxon>
        <taxon>Neoptera</taxon>
        <taxon>Endopterygota</taxon>
        <taxon>Lepidoptera</taxon>
        <taxon>Glossata</taxon>
        <taxon>Ditrysia</taxon>
        <taxon>Gelechioidea</taxon>
        <taxon>Gelechiidae</taxon>
        <taxon>Apatetrinae</taxon>
        <taxon>Pectinophora</taxon>
    </lineage>
</organism>
<proteinExistence type="predicted"/>
<feature type="non-terminal residue" evidence="1">
    <location>
        <position position="1"/>
    </location>
</feature>
<evidence type="ECO:0000313" key="1">
    <source>
        <dbReference type="EMBL" id="JAT80292.1"/>
    </source>
</evidence>
<name>A0A1E1W027_PECGO</name>
<sequence>PNPSYEEGPPQPRELNSRIVPMMPWETQKLYSNPQVNGDVSLFKEQKMFGEQKPYPTEAPKMFHPDQKFPYGQDKFLGVHDQKPFMHVEQKLYPGVQMPPLSDYAGQVASSNPDMKPPYRR</sequence>
<gene>
    <name evidence="1" type="ORF">g.19751</name>
</gene>
<protein>
    <submittedName>
        <fullName evidence="1">Uncharacterized protein</fullName>
    </submittedName>
</protein>